<gene>
    <name evidence="2" type="ORF">AWR27_17730</name>
</gene>
<dbReference type="RefSeq" id="WP_077132461.1">
    <property type="nucleotide sequence ID" value="NZ_CP014263.1"/>
</dbReference>
<proteinExistence type="predicted"/>
<evidence type="ECO:0000313" key="2">
    <source>
        <dbReference type="EMBL" id="AQG80998.1"/>
    </source>
</evidence>
<evidence type="ECO:0000313" key="3">
    <source>
        <dbReference type="Proteomes" id="UP000187941"/>
    </source>
</evidence>
<feature type="transmembrane region" description="Helical" evidence="1">
    <location>
        <begin position="7"/>
        <end position="26"/>
    </location>
</feature>
<feature type="transmembrane region" description="Helical" evidence="1">
    <location>
        <begin position="328"/>
        <end position="351"/>
    </location>
</feature>
<organism evidence="2 3">
    <name type="scientific">Spirosoma montaniterrae</name>
    <dbReference type="NCBI Taxonomy" id="1178516"/>
    <lineage>
        <taxon>Bacteria</taxon>
        <taxon>Pseudomonadati</taxon>
        <taxon>Bacteroidota</taxon>
        <taxon>Cytophagia</taxon>
        <taxon>Cytophagales</taxon>
        <taxon>Cytophagaceae</taxon>
        <taxon>Spirosoma</taxon>
    </lineage>
</organism>
<reference evidence="2 3" key="1">
    <citation type="submission" date="2016-01" db="EMBL/GenBank/DDBJ databases">
        <authorList>
            <person name="Oliw E.H."/>
        </authorList>
    </citation>
    <scope>NUCLEOTIDE SEQUENCE [LARGE SCALE GENOMIC DNA]</scope>
    <source>
        <strain evidence="2 3">DY10</strain>
    </source>
</reference>
<dbReference type="EMBL" id="CP014263">
    <property type="protein sequence ID" value="AQG80998.1"/>
    <property type="molecule type" value="Genomic_DNA"/>
</dbReference>
<feature type="transmembrane region" description="Helical" evidence="1">
    <location>
        <begin position="271"/>
        <end position="292"/>
    </location>
</feature>
<feature type="transmembrane region" description="Helical" evidence="1">
    <location>
        <begin position="69"/>
        <end position="88"/>
    </location>
</feature>
<evidence type="ECO:0000256" key="1">
    <source>
        <dbReference type="SAM" id="Phobius"/>
    </source>
</evidence>
<keyword evidence="3" id="KW-1185">Reference proteome</keyword>
<dbReference type="Proteomes" id="UP000187941">
    <property type="component" value="Chromosome"/>
</dbReference>
<dbReference type="STRING" id="1178516.AWR27_17730"/>
<dbReference type="GO" id="GO:0016758">
    <property type="term" value="F:hexosyltransferase activity"/>
    <property type="evidence" value="ECO:0007669"/>
    <property type="project" value="InterPro"/>
</dbReference>
<keyword evidence="1" id="KW-0472">Membrane</keyword>
<feature type="transmembrane region" description="Helical" evidence="1">
    <location>
        <begin position="207"/>
        <end position="234"/>
    </location>
</feature>
<sequence>MNQPPQLPFRLGWLGLSAGLYGLLGYGVQREQFPLLITLYALLFWGYLLRVRPLSLPSTDAESQLSDRLLFGAAIAFRLLLLPAMPHFSDDFVRFIWDGRLLANGFNPYLYLPRQLLQTPIAASAGLTDELFYQLNSPDYYTVYPPLNQFFFAIAAWLSPVSIQGSVIGLRVPILLADIGSIWLMMKLLRQSGRNPNLALLYALNPLVILELTGNLHFEGVVIFFVLLAAWLFVTVRLNWSAVAFGLAVSTKLLPLILLPMLLRYMITRRAVLYCCLVGLVTTGLFLPFVSIDLFRNIGTSLNLYVQKFEFNASIYYLVREVGYWVKGYNIIGTAGLALSLLTLVGILYMASGRFQQLSGNRVLLTLTLYFALATTVHPWYITSLVAAAVFTRFRYPLIWSGAVWLSYATYQTVPYQENLWLTALSYGLVVLAFFRERFVTRVEARS</sequence>
<dbReference type="AlphaFoldDB" id="A0A1P9X074"/>
<dbReference type="KEGG" id="smon:AWR27_17730"/>
<protein>
    <recommendedName>
        <fullName evidence="4">Mannosyltransferase</fullName>
    </recommendedName>
</protein>
<keyword evidence="1" id="KW-1133">Transmembrane helix</keyword>
<dbReference type="OrthoDB" id="1491846at2"/>
<dbReference type="GO" id="GO:0005886">
    <property type="term" value="C:plasma membrane"/>
    <property type="evidence" value="ECO:0007669"/>
    <property type="project" value="UniProtKB-SubCell"/>
</dbReference>
<dbReference type="Pfam" id="PF26314">
    <property type="entry name" value="MptA_B_family"/>
    <property type="match status" value="1"/>
</dbReference>
<keyword evidence="1" id="KW-0812">Transmembrane</keyword>
<feature type="transmembrane region" description="Helical" evidence="1">
    <location>
        <begin position="32"/>
        <end position="49"/>
    </location>
</feature>
<feature type="transmembrane region" description="Helical" evidence="1">
    <location>
        <begin position="240"/>
        <end position="259"/>
    </location>
</feature>
<feature type="transmembrane region" description="Helical" evidence="1">
    <location>
        <begin position="363"/>
        <end position="382"/>
    </location>
</feature>
<evidence type="ECO:0008006" key="4">
    <source>
        <dbReference type="Google" id="ProtNLM"/>
    </source>
</evidence>
<name>A0A1P9X074_9BACT</name>
<accession>A0A1P9X074</accession>
<feature type="transmembrane region" description="Helical" evidence="1">
    <location>
        <begin position="418"/>
        <end position="435"/>
    </location>
</feature>